<dbReference type="EMBL" id="GBXM01075714">
    <property type="protein sequence ID" value="JAH32863.1"/>
    <property type="molecule type" value="Transcribed_RNA"/>
</dbReference>
<evidence type="ECO:0000313" key="1">
    <source>
        <dbReference type="EMBL" id="JAH32863.1"/>
    </source>
</evidence>
<protein>
    <submittedName>
        <fullName evidence="1">Uncharacterized protein</fullName>
    </submittedName>
</protein>
<name>A0A0E9RXA6_ANGAN</name>
<sequence>MNCWFSSGNCHFPVVPFPETLRKSFWSDYLHLLHI</sequence>
<accession>A0A0E9RXA6</accession>
<proteinExistence type="predicted"/>
<dbReference type="AlphaFoldDB" id="A0A0E9RXA6"/>
<organism evidence="1">
    <name type="scientific">Anguilla anguilla</name>
    <name type="common">European freshwater eel</name>
    <name type="synonym">Muraena anguilla</name>
    <dbReference type="NCBI Taxonomy" id="7936"/>
    <lineage>
        <taxon>Eukaryota</taxon>
        <taxon>Metazoa</taxon>
        <taxon>Chordata</taxon>
        <taxon>Craniata</taxon>
        <taxon>Vertebrata</taxon>
        <taxon>Euteleostomi</taxon>
        <taxon>Actinopterygii</taxon>
        <taxon>Neopterygii</taxon>
        <taxon>Teleostei</taxon>
        <taxon>Anguilliformes</taxon>
        <taxon>Anguillidae</taxon>
        <taxon>Anguilla</taxon>
    </lineage>
</organism>
<reference evidence="1" key="1">
    <citation type="submission" date="2014-11" db="EMBL/GenBank/DDBJ databases">
        <authorList>
            <person name="Amaro Gonzalez C."/>
        </authorList>
    </citation>
    <scope>NUCLEOTIDE SEQUENCE</scope>
</reference>
<reference evidence="1" key="2">
    <citation type="journal article" date="2015" name="Fish Shellfish Immunol.">
        <title>Early steps in the European eel (Anguilla anguilla)-Vibrio vulnificus interaction in the gills: Role of the RtxA13 toxin.</title>
        <authorList>
            <person name="Callol A."/>
            <person name="Pajuelo D."/>
            <person name="Ebbesson L."/>
            <person name="Teles M."/>
            <person name="MacKenzie S."/>
            <person name="Amaro C."/>
        </authorList>
    </citation>
    <scope>NUCLEOTIDE SEQUENCE</scope>
</reference>